<keyword evidence="2" id="KW-1185">Reference proteome</keyword>
<reference evidence="1 2" key="1">
    <citation type="journal article" date="2019" name="Sci. Rep.">
        <title>Orb-weaving spider Araneus ventricosus genome elucidates the spidroin gene catalogue.</title>
        <authorList>
            <person name="Kono N."/>
            <person name="Nakamura H."/>
            <person name="Ohtoshi R."/>
            <person name="Moran D.A.P."/>
            <person name="Shinohara A."/>
            <person name="Yoshida Y."/>
            <person name="Fujiwara M."/>
            <person name="Mori M."/>
            <person name="Tomita M."/>
            <person name="Arakawa K."/>
        </authorList>
    </citation>
    <scope>NUCLEOTIDE SEQUENCE [LARGE SCALE GENOMIC DNA]</scope>
</reference>
<accession>A0A4Y2NVU8</accession>
<sequence>MAFLSTTCKSPYHYFSFVSSPYKGICRPLSIKYTLRYSALSSSRHVGDIVNQRFIMDPVVKAWYPVKYCRLCRRFDASTPLRFVRPHLQIFSPQTVDAGRRMFY</sequence>
<evidence type="ECO:0000313" key="2">
    <source>
        <dbReference type="Proteomes" id="UP000499080"/>
    </source>
</evidence>
<proteinExistence type="predicted"/>
<name>A0A4Y2NVU8_ARAVE</name>
<protein>
    <submittedName>
        <fullName evidence="1">Uncharacterized protein</fullName>
    </submittedName>
</protein>
<dbReference type="AlphaFoldDB" id="A0A4Y2NVU8"/>
<dbReference type="EMBL" id="BGPR01129577">
    <property type="protein sequence ID" value="GBN42440.1"/>
    <property type="molecule type" value="Genomic_DNA"/>
</dbReference>
<dbReference type="Proteomes" id="UP000499080">
    <property type="component" value="Unassembled WGS sequence"/>
</dbReference>
<organism evidence="1 2">
    <name type="scientific">Araneus ventricosus</name>
    <name type="common">Orbweaver spider</name>
    <name type="synonym">Epeira ventricosa</name>
    <dbReference type="NCBI Taxonomy" id="182803"/>
    <lineage>
        <taxon>Eukaryota</taxon>
        <taxon>Metazoa</taxon>
        <taxon>Ecdysozoa</taxon>
        <taxon>Arthropoda</taxon>
        <taxon>Chelicerata</taxon>
        <taxon>Arachnida</taxon>
        <taxon>Araneae</taxon>
        <taxon>Araneomorphae</taxon>
        <taxon>Entelegynae</taxon>
        <taxon>Araneoidea</taxon>
        <taxon>Araneidae</taxon>
        <taxon>Araneus</taxon>
    </lineage>
</organism>
<gene>
    <name evidence="1" type="ORF">AVEN_84903_1</name>
</gene>
<evidence type="ECO:0000313" key="1">
    <source>
        <dbReference type="EMBL" id="GBN42440.1"/>
    </source>
</evidence>
<comment type="caution">
    <text evidence="1">The sequence shown here is derived from an EMBL/GenBank/DDBJ whole genome shotgun (WGS) entry which is preliminary data.</text>
</comment>